<protein>
    <submittedName>
        <fullName evidence="1">Uncharacterized protein</fullName>
    </submittedName>
</protein>
<dbReference type="AlphaFoldDB" id="A0A0F9M6B1"/>
<proteinExistence type="predicted"/>
<reference evidence="1" key="1">
    <citation type="journal article" date="2015" name="Nature">
        <title>Complex archaea that bridge the gap between prokaryotes and eukaryotes.</title>
        <authorList>
            <person name="Spang A."/>
            <person name="Saw J.H."/>
            <person name="Jorgensen S.L."/>
            <person name="Zaremba-Niedzwiedzka K."/>
            <person name="Martijn J."/>
            <person name="Lind A.E."/>
            <person name="van Eijk R."/>
            <person name="Schleper C."/>
            <person name="Guy L."/>
            <person name="Ettema T.J."/>
        </authorList>
    </citation>
    <scope>NUCLEOTIDE SEQUENCE</scope>
</reference>
<gene>
    <name evidence="1" type="ORF">LCGC14_1112340</name>
</gene>
<evidence type="ECO:0000313" key="1">
    <source>
        <dbReference type="EMBL" id="KKN02970.1"/>
    </source>
</evidence>
<comment type="caution">
    <text evidence="1">The sequence shown here is derived from an EMBL/GenBank/DDBJ whole genome shotgun (WGS) entry which is preliminary data.</text>
</comment>
<dbReference type="EMBL" id="LAZR01005086">
    <property type="protein sequence ID" value="KKN02970.1"/>
    <property type="molecule type" value="Genomic_DNA"/>
</dbReference>
<accession>A0A0F9M6B1</accession>
<sequence length="139" mass="14837">MPKIDLTTDYDTFDRIRNTGVVEVGPDPPNVPATGTVWLDTDDITTPTVALVTITSDTLLDSSNHHVFCDTSAGPIIVTLEPAADHIGRPFVITNIGRSPVTVVPDGSETINDEPFWVLGAGFPSMPIMSIGSEYRIAG</sequence>
<organism evidence="1">
    <name type="scientific">marine sediment metagenome</name>
    <dbReference type="NCBI Taxonomy" id="412755"/>
    <lineage>
        <taxon>unclassified sequences</taxon>
        <taxon>metagenomes</taxon>
        <taxon>ecological metagenomes</taxon>
    </lineage>
</organism>
<name>A0A0F9M6B1_9ZZZZ</name>